<dbReference type="AlphaFoldDB" id="A0A164U7F3"/>
<keyword evidence="3" id="KW-0863">Zinc-finger</keyword>
<dbReference type="Gramene" id="KZM88531">
    <property type="protein sequence ID" value="KZM88531"/>
    <property type="gene ID" value="DCAR_025606"/>
</dbReference>
<dbReference type="PANTHER" id="PTHR47165">
    <property type="entry name" value="OS03G0429900 PROTEIN"/>
    <property type="match status" value="1"/>
</dbReference>
<feature type="domain" description="Replication protein A 70 kDa DNA-binding subunit B/D first OB fold" evidence="7">
    <location>
        <begin position="16"/>
        <end position="107"/>
    </location>
</feature>
<reference evidence="10" key="2">
    <citation type="submission" date="2022-03" db="EMBL/GenBank/DDBJ databases">
        <title>Draft title - Genomic analysis of global carrot germplasm unveils the trajectory of domestication and the origin of high carotenoid orange carrot.</title>
        <authorList>
            <person name="Iorizzo M."/>
            <person name="Ellison S."/>
            <person name="Senalik D."/>
            <person name="Macko-Podgorni A."/>
            <person name="Grzebelus D."/>
            <person name="Bostan H."/>
            <person name="Rolling W."/>
            <person name="Curaba J."/>
            <person name="Simon P."/>
        </authorList>
    </citation>
    <scope>NUCLEOTIDE SEQUENCE</scope>
    <source>
        <tissue evidence="10">Leaf</tissue>
    </source>
</reference>
<evidence type="ECO:0000256" key="3">
    <source>
        <dbReference type="ARBA" id="ARBA00022771"/>
    </source>
</evidence>
<dbReference type="InterPro" id="IPR047192">
    <property type="entry name" value="Euk_RPA1_DBD_C"/>
</dbReference>
<keyword evidence="2" id="KW-0479">Metal-binding</keyword>
<evidence type="ECO:0000256" key="4">
    <source>
        <dbReference type="ARBA" id="ARBA00022833"/>
    </source>
</evidence>
<keyword evidence="5" id="KW-0238">DNA-binding</keyword>
<evidence type="ECO:0000259" key="8">
    <source>
        <dbReference type="Pfam" id="PF08646"/>
    </source>
</evidence>
<evidence type="ECO:0000256" key="6">
    <source>
        <dbReference type="SAM" id="MobiDB-lite"/>
    </source>
</evidence>
<dbReference type="GO" id="GO:0003677">
    <property type="term" value="F:DNA binding"/>
    <property type="evidence" value="ECO:0007669"/>
    <property type="project" value="UniProtKB-KW"/>
</dbReference>
<dbReference type="Gene3D" id="2.40.50.140">
    <property type="entry name" value="Nucleic acid-binding proteins"/>
    <property type="match status" value="2"/>
</dbReference>
<name>A0A164U7F3_DAUCS</name>
<dbReference type="Pfam" id="PF08646">
    <property type="entry name" value="Rep_fac-A_C"/>
    <property type="match status" value="1"/>
</dbReference>
<evidence type="ECO:0000313" key="11">
    <source>
        <dbReference type="Proteomes" id="UP000077755"/>
    </source>
</evidence>
<evidence type="ECO:0000256" key="1">
    <source>
        <dbReference type="ARBA" id="ARBA00005690"/>
    </source>
</evidence>
<evidence type="ECO:0000259" key="9">
    <source>
        <dbReference type="Pfam" id="PF16900"/>
    </source>
</evidence>
<keyword evidence="4" id="KW-0862">Zinc</keyword>
<gene>
    <name evidence="10" type="ORF">DCAR_0729357</name>
</gene>
<accession>A0A164U7F3</accession>
<proteinExistence type="inferred from homology"/>
<feature type="region of interest" description="Disordered" evidence="6">
    <location>
        <begin position="375"/>
        <end position="401"/>
    </location>
</feature>
<evidence type="ECO:0000256" key="2">
    <source>
        <dbReference type="ARBA" id="ARBA00022723"/>
    </source>
</evidence>
<dbReference type="Proteomes" id="UP000077755">
    <property type="component" value="Chromosome 7"/>
</dbReference>
<comment type="similarity">
    <text evidence="1">Belongs to the replication factor A protein 1 family.</text>
</comment>
<dbReference type="PANTHER" id="PTHR47165:SF4">
    <property type="entry name" value="OS03G0429900 PROTEIN"/>
    <property type="match status" value="1"/>
</dbReference>
<dbReference type="GO" id="GO:0008270">
    <property type="term" value="F:zinc ion binding"/>
    <property type="evidence" value="ECO:0007669"/>
    <property type="project" value="UniProtKB-KW"/>
</dbReference>
<dbReference type="InterPro" id="IPR031657">
    <property type="entry name" value="REPA_OB_2"/>
</dbReference>
<feature type="domain" description="Replication protein A OB" evidence="9">
    <location>
        <begin position="135"/>
        <end position="212"/>
    </location>
</feature>
<dbReference type="CDD" id="cd04476">
    <property type="entry name" value="RPA1_DBD_C"/>
    <property type="match status" value="1"/>
</dbReference>
<sequence>MAQTNIRAALQTGADGQRIQVRVGRVWEATNRKNGTVLHTNVILMDDQGDHILVIVRNNQKNLFLPKLKENGVCNITNFKIVPGPLTYKSVDKDMAINFFYKTSIEQVENNDAIPNYIFELQPFDRVRARVGRVNNLIDVIGMVTSIGRLEKRTNGSEKIDVALLDNKNQKMIVTLWDEKAYQFHAGIEVGSQSAMFVAITGLLAKQFSGTNKRPVRADDKDTQQLAIKDVLELQIPPGKDVRCLCTATITEVLNGNGWMYNCCSTCARAVHPTDGIFSCNACNESTVTVTQRYRIVASIQDDTGTTTVTLFNKEAEQLTGIPIQKLLNELGEGSDIERIPAAVNNIVGKVCAFQIKITKYNITHGCEEYTVARVSESSSATPSTSGTVESGNKAKRLRME</sequence>
<dbReference type="OMA" id="WDEKAYQ"/>
<dbReference type="Pfam" id="PF16900">
    <property type="entry name" value="REPA_OB_2"/>
    <property type="match status" value="1"/>
</dbReference>
<dbReference type="InterPro" id="IPR012340">
    <property type="entry name" value="NA-bd_OB-fold"/>
</dbReference>
<dbReference type="SUPFAM" id="SSF50249">
    <property type="entry name" value="Nucleic acid-binding proteins"/>
    <property type="match status" value="3"/>
</dbReference>
<dbReference type="CDD" id="cd04480">
    <property type="entry name" value="RPA1_DBD_A_like"/>
    <property type="match status" value="1"/>
</dbReference>
<evidence type="ECO:0000313" key="10">
    <source>
        <dbReference type="EMBL" id="WOH09897.1"/>
    </source>
</evidence>
<feature type="domain" description="Replication factor A C-terminal" evidence="8">
    <location>
        <begin position="247"/>
        <end position="361"/>
    </location>
</feature>
<organism evidence="10 11">
    <name type="scientific">Daucus carota subsp. sativus</name>
    <name type="common">Carrot</name>
    <dbReference type="NCBI Taxonomy" id="79200"/>
    <lineage>
        <taxon>Eukaryota</taxon>
        <taxon>Viridiplantae</taxon>
        <taxon>Streptophyta</taxon>
        <taxon>Embryophyta</taxon>
        <taxon>Tracheophyta</taxon>
        <taxon>Spermatophyta</taxon>
        <taxon>Magnoliopsida</taxon>
        <taxon>eudicotyledons</taxon>
        <taxon>Gunneridae</taxon>
        <taxon>Pentapetalae</taxon>
        <taxon>asterids</taxon>
        <taxon>campanulids</taxon>
        <taxon>Apiales</taxon>
        <taxon>Apiaceae</taxon>
        <taxon>Apioideae</taxon>
        <taxon>Scandiceae</taxon>
        <taxon>Daucinae</taxon>
        <taxon>Daucus</taxon>
        <taxon>Daucus sect. Daucus</taxon>
    </lineage>
</organism>
<reference evidence="10" key="1">
    <citation type="journal article" date="2016" name="Nat. Genet.">
        <title>A high-quality carrot genome assembly provides new insights into carotenoid accumulation and asterid genome evolution.</title>
        <authorList>
            <person name="Iorizzo M."/>
            <person name="Ellison S."/>
            <person name="Senalik D."/>
            <person name="Zeng P."/>
            <person name="Satapoomin P."/>
            <person name="Huang J."/>
            <person name="Bowman M."/>
            <person name="Iovene M."/>
            <person name="Sanseverino W."/>
            <person name="Cavagnaro P."/>
            <person name="Yildiz M."/>
            <person name="Macko-Podgorni A."/>
            <person name="Moranska E."/>
            <person name="Grzebelus E."/>
            <person name="Grzebelus D."/>
            <person name="Ashrafi H."/>
            <person name="Zheng Z."/>
            <person name="Cheng S."/>
            <person name="Spooner D."/>
            <person name="Van Deynze A."/>
            <person name="Simon P."/>
        </authorList>
    </citation>
    <scope>NUCLEOTIDE SEQUENCE</scope>
    <source>
        <tissue evidence="10">Leaf</tissue>
    </source>
</reference>
<protein>
    <submittedName>
        <fullName evidence="10">Uncharacterized protein</fullName>
    </submittedName>
</protein>
<evidence type="ECO:0000259" key="7">
    <source>
        <dbReference type="Pfam" id="PF02721"/>
    </source>
</evidence>
<evidence type="ECO:0000256" key="5">
    <source>
        <dbReference type="ARBA" id="ARBA00023125"/>
    </source>
</evidence>
<dbReference type="InterPro" id="IPR003871">
    <property type="entry name" value="RFA1B/D_OB_1st"/>
</dbReference>
<keyword evidence="11" id="KW-1185">Reference proteome</keyword>
<dbReference type="InterPro" id="IPR013955">
    <property type="entry name" value="Rep_factor-A_C"/>
</dbReference>
<dbReference type="Pfam" id="PF02721">
    <property type="entry name" value="DUF223"/>
    <property type="match status" value="1"/>
</dbReference>
<dbReference type="EMBL" id="CP093349">
    <property type="protein sequence ID" value="WOH09897.1"/>
    <property type="molecule type" value="Genomic_DNA"/>
</dbReference>
<feature type="compositionally biased region" description="Low complexity" evidence="6">
    <location>
        <begin position="376"/>
        <end position="388"/>
    </location>
</feature>